<name>A0A645CN36_9ZZZZ</name>
<dbReference type="SUPFAM" id="SSF52540">
    <property type="entry name" value="P-loop containing nucleoside triphosphate hydrolases"/>
    <property type="match status" value="1"/>
</dbReference>
<proteinExistence type="predicted"/>
<feature type="domain" description="ATPase AAA-type core" evidence="1">
    <location>
        <begin position="131"/>
        <end position="223"/>
    </location>
</feature>
<reference evidence="2" key="1">
    <citation type="submission" date="2019-08" db="EMBL/GenBank/DDBJ databases">
        <authorList>
            <person name="Kucharzyk K."/>
            <person name="Murdoch R.W."/>
            <person name="Higgins S."/>
            <person name="Loffler F."/>
        </authorList>
    </citation>
    <scope>NUCLEOTIDE SEQUENCE</scope>
</reference>
<dbReference type="GO" id="GO:0005524">
    <property type="term" value="F:ATP binding"/>
    <property type="evidence" value="ECO:0007669"/>
    <property type="project" value="InterPro"/>
</dbReference>
<comment type="caution">
    <text evidence="2">The sequence shown here is derived from an EMBL/GenBank/DDBJ whole genome shotgun (WGS) entry which is preliminary data.</text>
</comment>
<dbReference type="InterPro" id="IPR027417">
    <property type="entry name" value="P-loop_NTPase"/>
</dbReference>
<dbReference type="InterPro" id="IPR051396">
    <property type="entry name" value="Bact_Antivir_Def_Nuclease"/>
</dbReference>
<dbReference type="InterPro" id="IPR003959">
    <property type="entry name" value="ATPase_AAA_core"/>
</dbReference>
<dbReference type="GO" id="GO:0016887">
    <property type="term" value="F:ATP hydrolysis activity"/>
    <property type="evidence" value="ECO:0007669"/>
    <property type="project" value="InterPro"/>
</dbReference>
<sequence length="375" mass="43882">MTNGTRERLPNEEILKEEDVECAELLSFFNREYPQEGSIDLISYRTGHIPKDEIQNAIKFFRESTFSYSGKLIYDNCINNISELFETLFVANDKLFSAIFKIEVPFQIQYKPIVSALQKCIDMNDNLGGAWTRGLNIRFEHFSSGEHHLAMLFSAIYQRMKKLGSYKETRDIILAIDEPEMHMHPELGRNFIDELNRAMLQYKEKRLLKTCQIIFATHSPFIIQSLGNYTSRLNLVYKEGNQTITKTFDELPQLKFPKRTELSFNLIMYKIFEVPTVELHNELYGILQETAHCYGEKRFETWLGSKGISKSKEWVREERGQPKPPYSVTIETFIRNSIHHPENRSNPDGYSAADLKKSIEEMLLLLYKKDEKENK</sequence>
<dbReference type="PANTHER" id="PTHR43581">
    <property type="entry name" value="ATP/GTP PHOSPHATASE"/>
    <property type="match status" value="1"/>
</dbReference>
<dbReference type="PANTHER" id="PTHR43581:SF2">
    <property type="entry name" value="EXCINUCLEASE ATPASE SUBUNIT"/>
    <property type="match status" value="1"/>
</dbReference>
<dbReference type="AlphaFoldDB" id="A0A645CN36"/>
<dbReference type="EMBL" id="VSSQ01028562">
    <property type="protein sequence ID" value="MPM78318.1"/>
    <property type="molecule type" value="Genomic_DNA"/>
</dbReference>
<dbReference type="Pfam" id="PF13304">
    <property type="entry name" value="AAA_21"/>
    <property type="match status" value="1"/>
</dbReference>
<organism evidence="2">
    <name type="scientific">bioreactor metagenome</name>
    <dbReference type="NCBI Taxonomy" id="1076179"/>
    <lineage>
        <taxon>unclassified sequences</taxon>
        <taxon>metagenomes</taxon>
        <taxon>ecological metagenomes</taxon>
    </lineage>
</organism>
<gene>
    <name evidence="2" type="ORF">SDC9_125329</name>
</gene>
<evidence type="ECO:0000259" key="1">
    <source>
        <dbReference type="Pfam" id="PF13304"/>
    </source>
</evidence>
<dbReference type="Gene3D" id="3.40.50.300">
    <property type="entry name" value="P-loop containing nucleotide triphosphate hydrolases"/>
    <property type="match status" value="1"/>
</dbReference>
<evidence type="ECO:0000313" key="2">
    <source>
        <dbReference type="EMBL" id="MPM78318.1"/>
    </source>
</evidence>
<protein>
    <recommendedName>
        <fullName evidence="1">ATPase AAA-type core domain-containing protein</fullName>
    </recommendedName>
</protein>
<accession>A0A645CN36</accession>